<dbReference type="OrthoDB" id="148222at2"/>
<feature type="compositionally biased region" description="Polar residues" evidence="1">
    <location>
        <begin position="129"/>
        <end position="143"/>
    </location>
</feature>
<evidence type="ECO:0000256" key="1">
    <source>
        <dbReference type="SAM" id="MobiDB-lite"/>
    </source>
</evidence>
<comment type="caution">
    <text evidence="3">The sequence shown here is derived from an EMBL/GenBank/DDBJ whole genome shotgun (WGS) entry which is preliminary data.</text>
</comment>
<evidence type="ECO:0000256" key="2">
    <source>
        <dbReference type="SAM" id="Phobius"/>
    </source>
</evidence>
<proteinExistence type="predicted"/>
<keyword evidence="4" id="KW-1185">Reference proteome</keyword>
<feature type="compositionally biased region" description="Low complexity" evidence="1">
    <location>
        <begin position="147"/>
        <end position="164"/>
    </location>
</feature>
<sequence>MNSGERKQWFAPGSAPGDDRQEVTTISGTITEPQPLRLGRQRQPEDRARRPPEEAAGGRAAAAPKEREVSRPAPALRESDSAAEKAEAEATARPSSEGGVLLLAGLLVLTVLFSLILLPPIEAALQLPPSTAQSRPSTNQAGPANQAVTPSASSGSPVPASPTALPAGMSLLAADTFQRPDQRSWGTASDGHPWQGDARLSAIFAISHRQGQLSNGQGAYNAILGPPFSDGEIFFTGAINRFQQANLGAVLRWMDTNNWYKAYIDGSQLVLLKSSGGMQTRLASVPFSAQAQRFYCLRFRIQGDRLQARAWLAGTPEPSQWQVSARDDTFQSGFGGLRLVLAPGSVITLSAFQELALTASSSAARPSQRPATQVT</sequence>
<protein>
    <submittedName>
        <fullName evidence="3">Uncharacterized protein</fullName>
    </submittedName>
</protein>
<keyword evidence="2" id="KW-1133">Transmembrane helix</keyword>
<feature type="region of interest" description="Disordered" evidence="1">
    <location>
        <begin position="129"/>
        <end position="165"/>
    </location>
</feature>
<evidence type="ECO:0000313" key="4">
    <source>
        <dbReference type="Proteomes" id="UP000248706"/>
    </source>
</evidence>
<feature type="compositionally biased region" description="Low complexity" evidence="1">
    <location>
        <begin position="54"/>
        <end position="63"/>
    </location>
</feature>
<feature type="region of interest" description="Disordered" evidence="1">
    <location>
        <begin position="1"/>
        <end position="95"/>
    </location>
</feature>
<organism evidence="3 4">
    <name type="scientific">Thermogemmatispora tikiterensis</name>
    <dbReference type="NCBI Taxonomy" id="1825093"/>
    <lineage>
        <taxon>Bacteria</taxon>
        <taxon>Bacillati</taxon>
        <taxon>Chloroflexota</taxon>
        <taxon>Ktedonobacteria</taxon>
        <taxon>Thermogemmatisporales</taxon>
        <taxon>Thermogemmatisporaceae</taxon>
        <taxon>Thermogemmatispora</taxon>
    </lineage>
</organism>
<feature type="compositionally biased region" description="Basic and acidic residues" evidence="1">
    <location>
        <begin position="42"/>
        <end position="53"/>
    </location>
</feature>
<name>A0A328VJ02_9CHLR</name>
<reference evidence="3 4" key="1">
    <citation type="submission" date="2016-08" db="EMBL/GenBank/DDBJ databases">
        <title>Analysis of Carbohydrate Active Enzymes in Thermogemmatispora T81 Reveals Carbohydrate Degradation Ability.</title>
        <authorList>
            <person name="Tomazini A."/>
            <person name="Lal S."/>
            <person name="Stott M."/>
            <person name="Henrissat B."/>
            <person name="Polikarpov I."/>
            <person name="Sparling R."/>
            <person name="Levin D.B."/>
        </authorList>
    </citation>
    <scope>NUCLEOTIDE SEQUENCE [LARGE SCALE GENOMIC DNA]</scope>
    <source>
        <strain evidence="3 4">T81</strain>
    </source>
</reference>
<dbReference type="Proteomes" id="UP000248706">
    <property type="component" value="Unassembled WGS sequence"/>
</dbReference>
<feature type="transmembrane region" description="Helical" evidence="2">
    <location>
        <begin position="100"/>
        <end position="121"/>
    </location>
</feature>
<keyword evidence="2" id="KW-0472">Membrane</keyword>
<feature type="compositionally biased region" description="Polar residues" evidence="1">
    <location>
        <begin position="23"/>
        <end position="32"/>
    </location>
</feature>
<gene>
    <name evidence="3" type="ORF">A4R35_20435</name>
</gene>
<dbReference type="EMBL" id="MCIF01000002">
    <property type="protein sequence ID" value="RAQ97918.1"/>
    <property type="molecule type" value="Genomic_DNA"/>
</dbReference>
<accession>A0A328VJ02</accession>
<dbReference type="RefSeq" id="WP_112432734.1">
    <property type="nucleotide sequence ID" value="NZ_MCIF01000002.1"/>
</dbReference>
<dbReference type="AlphaFoldDB" id="A0A328VJ02"/>
<keyword evidence="2" id="KW-0812">Transmembrane</keyword>
<evidence type="ECO:0000313" key="3">
    <source>
        <dbReference type="EMBL" id="RAQ97918.1"/>
    </source>
</evidence>
<dbReference type="Gene3D" id="2.60.120.560">
    <property type="entry name" value="Exo-inulinase, domain 1"/>
    <property type="match status" value="1"/>
</dbReference>
<feature type="compositionally biased region" description="Basic and acidic residues" evidence="1">
    <location>
        <begin position="77"/>
        <end position="90"/>
    </location>
</feature>